<gene>
    <name evidence="1" type="ORF">CCACVL1_20221</name>
</gene>
<proteinExistence type="predicted"/>
<evidence type="ECO:0000313" key="2">
    <source>
        <dbReference type="Proteomes" id="UP000188268"/>
    </source>
</evidence>
<reference evidence="1 2" key="1">
    <citation type="submission" date="2013-09" db="EMBL/GenBank/DDBJ databases">
        <title>Corchorus capsularis genome sequencing.</title>
        <authorList>
            <person name="Alam M."/>
            <person name="Haque M.S."/>
            <person name="Islam M.S."/>
            <person name="Emdad E.M."/>
            <person name="Islam M.M."/>
            <person name="Ahmed B."/>
            <person name="Halim A."/>
            <person name="Hossen Q.M.M."/>
            <person name="Hossain M.Z."/>
            <person name="Ahmed R."/>
            <person name="Khan M.M."/>
            <person name="Islam R."/>
            <person name="Rashid M.M."/>
            <person name="Khan S.A."/>
            <person name="Rahman M.S."/>
            <person name="Alam M."/>
        </authorList>
    </citation>
    <scope>NUCLEOTIDE SEQUENCE [LARGE SCALE GENOMIC DNA]</scope>
    <source>
        <strain evidence="2">cv. CVL-1</strain>
        <tissue evidence="1">Whole seedling</tissue>
    </source>
</reference>
<name>A0A1R3HC38_COCAP</name>
<evidence type="ECO:0000313" key="1">
    <source>
        <dbReference type="EMBL" id="OMO67909.1"/>
    </source>
</evidence>
<dbReference type="Proteomes" id="UP000188268">
    <property type="component" value="Unassembled WGS sequence"/>
</dbReference>
<dbReference type="EMBL" id="AWWV01012332">
    <property type="protein sequence ID" value="OMO67909.1"/>
    <property type="molecule type" value="Genomic_DNA"/>
</dbReference>
<organism evidence="1 2">
    <name type="scientific">Corchorus capsularis</name>
    <name type="common">Jute</name>
    <dbReference type="NCBI Taxonomy" id="210143"/>
    <lineage>
        <taxon>Eukaryota</taxon>
        <taxon>Viridiplantae</taxon>
        <taxon>Streptophyta</taxon>
        <taxon>Embryophyta</taxon>
        <taxon>Tracheophyta</taxon>
        <taxon>Spermatophyta</taxon>
        <taxon>Magnoliopsida</taxon>
        <taxon>eudicotyledons</taxon>
        <taxon>Gunneridae</taxon>
        <taxon>Pentapetalae</taxon>
        <taxon>rosids</taxon>
        <taxon>malvids</taxon>
        <taxon>Malvales</taxon>
        <taxon>Malvaceae</taxon>
        <taxon>Grewioideae</taxon>
        <taxon>Apeibeae</taxon>
        <taxon>Corchorus</taxon>
    </lineage>
</organism>
<accession>A0A1R3HC38</accession>
<dbReference type="AlphaFoldDB" id="A0A1R3HC38"/>
<keyword evidence="2" id="KW-1185">Reference proteome</keyword>
<comment type="caution">
    <text evidence="1">The sequence shown here is derived from an EMBL/GenBank/DDBJ whole genome shotgun (WGS) entry which is preliminary data.</text>
</comment>
<sequence length="19" mass="2009">MDPEMDAFMKATAVAGRPA</sequence>
<protein>
    <submittedName>
        <fullName evidence="1">Uncharacterized protein</fullName>
    </submittedName>
</protein>